<dbReference type="GO" id="GO:0030198">
    <property type="term" value="P:extracellular matrix organization"/>
    <property type="evidence" value="ECO:0007669"/>
    <property type="project" value="TreeGrafter"/>
</dbReference>
<feature type="signal peptide" evidence="2">
    <location>
        <begin position="1"/>
        <end position="21"/>
    </location>
</feature>
<feature type="region of interest" description="Disordered" evidence="1">
    <location>
        <begin position="27"/>
        <end position="53"/>
    </location>
</feature>
<dbReference type="RefSeq" id="WP_142051656.1">
    <property type="nucleotide sequence ID" value="NZ_VFPA01000001.1"/>
</dbReference>
<comment type="caution">
    <text evidence="4">The sequence shown here is derived from an EMBL/GenBank/DDBJ whole genome shotgun (WGS) entry which is preliminary data.</text>
</comment>
<feature type="chain" id="PRO_5038426040" evidence="2">
    <location>
        <begin position="22"/>
        <end position="228"/>
    </location>
</feature>
<dbReference type="Gene3D" id="2.30.180.10">
    <property type="entry name" value="FAS1 domain"/>
    <property type="match status" value="1"/>
</dbReference>
<accession>A0A543E1Y6</accession>
<sequence length="228" mass="22833">MRKIQRLAAVGSMAALTVALAACGGGSEAPAAEAPAPASAPMESPMTSAPMAAGDGVTEISDIFGPACSQVPTEGEGSAEGMVDDPVATAASNNPLLTTLVTAVGQVPGLAETLNSQEAITVFAPANPAFEAVQQQLGEEQFNALLANTEMLQTILSYHVVPQRMDAEGLVEAGTVTQLAGGDVTIGGTPEAPTVTDAMGNTANVLCGNIPTANATVFVIDKVLMPQG</sequence>
<dbReference type="PROSITE" id="PS50213">
    <property type="entry name" value="FAS1"/>
    <property type="match status" value="1"/>
</dbReference>
<evidence type="ECO:0000256" key="1">
    <source>
        <dbReference type="SAM" id="MobiDB-lite"/>
    </source>
</evidence>
<dbReference type="Pfam" id="PF02469">
    <property type="entry name" value="Fasciclin"/>
    <property type="match status" value="1"/>
</dbReference>
<proteinExistence type="predicted"/>
<dbReference type="GO" id="GO:0050839">
    <property type="term" value="F:cell adhesion molecule binding"/>
    <property type="evidence" value="ECO:0007669"/>
    <property type="project" value="TreeGrafter"/>
</dbReference>
<dbReference type="GO" id="GO:0031012">
    <property type="term" value="C:extracellular matrix"/>
    <property type="evidence" value="ECO:0007669"/>
    <property type="project" value="TreeGrafter"/>
</dbReference>
<dbReference type="InterPro" id="IPR036378">
    <property type="entry name" value="FAS1_dom_sf"/>
</dbReference>
<dbReference type="SMART" id="SM00554">
    <property type="entry name" value="FAS1"/>
    <property type="match status" value="1"/>
</dbReference>
<evidence type="ECO:0000313" key="5">
    <source>
        <dbReference type="Proteomes" id="UP000315677"/>
    </source>
</evidence>
<keyword evidence="5" id="KW-1185">Reference proteome</keyword>
<protein>
    <submittedName>
        <fullName evidence="4">Putative surface protein with fasciclin (FAS1) repeats</fullName>
    </submittedName>
</protein>
<dbReference type="InterPro" id="IPR000782">
    <property type="entry name" value="FAS1_domain"/>
</dbReference>
<dbReference type="GO" id="GO:0007155">
    <property type="term" value="P:cell adhesion"/>
    <property type="evidence" value="ECO:0007669"/>
    <property type="project" value="TreeGrafter"/>
</dbReference>
<dbReference type="PROSITE" id="PS51257">
    <property type="entry name" value="PROKAR_LIPOPROTEIN"/>
    <property type="match status" value="1"/>
</dbReference>
<dbReference type="AlphaFoldDB" id="A0A543E1Y6"/>
<dbReference type="OrthoDB" id="9800666at2"/>
<dbReference type="EMBL" id="VFPA01000001">
    <property type="protein sequence ID" value="TQM15593.1"/>
    <property type="molecule type" value="Genomic_DNA"/>
</dbReference>
<dbReference type="PANTHER" id="PTHR10900">
    <property type="entry name" value="PERIOSTIN-RELATED"/>
    <property type="match status" value="1"/>
</dbReference>
<dbReference type="InterPro" id="IPR050904">
    <property type="entry name" value="Adhesion/Biosynth-related"/>
</dbReference>
<name>A0A543E1Y6_9PSEU</name>
<reference evidence="4 5" key="1">
    <citation type="submission" date="2019-06" db="EMBL/GenBank/DDBJ databases">
        <title>Sequencing the genomes of 1000 actinobacteria strains.</title>
        <authorList>
            <person name="Klenk H.-P."/>
        </authorList>
    </citation>
    <scope>NUCLEOTIDE SEQUENCE [LARGE SCALE GENOMIC DNA]</scope>
    <source>
        <strain evidence="4 5">DSM 45301</strain>
    </source>
</reference>
<feature type="domain" description="FAS1" evidence="3">
    <location>
        <begin position="84"/>
        <end position="224"/>
    </location>
</feature>
<evidence type="ECO:0000259" key="3">
    <source>
        <dbReference type="PROSITE" id="PS50213"/>
    </source>
</evidence>
<dbReference type="Proteomes" id="UP000315677">
    <property type="component" value="Unassembled WGS sequence"/>
</dbReference>
<evidence type="ECO:0000256" key="2">
    <source>
        <dbReference type="SAM" id="SignalP"/>
    </source>
</evidence>
<keyword evidence="2" id="KW-0732">Signal</keyword>
<organism evidence="4 5">
    <name type="scientific">Pseudonocardia kunmingensis</name>
    <dbReference type="NCBI Taxonomy" id="630975"/>
    <lineage>
        <taxon>Bacteria</taxon>
        <taxon>Bacillati</taxon>
        <taxon>Actinomycetota</taxon>
        <taxon>Actinomycetes</taxon>
        <taxon>Pseudonocardiales</taxon>
        <taxon>Pseudonocardiaceae</taxon>
        <taxon>Pseudonocardia</taxon>
    </lineage>
</organism>
<dbReference type="GO" id="GO:0005615">
    <property type="term" value="C:extracellular space"/>
    <property type="evidence" value="ECO:0007669"/>
    <property type="project" value="TreeGrafter"/>
</dbReference>
<evidence type="ECO:0000313" key="4">
    <source>
        <dbReference type="EMBL" id="TQM15593.1"/>
    </source>
</evidence>
<gene>
    <name evidence="4" type="ORF">FB558_2383</name>
</gene>
<dbReference type="SUPFAM" id="SSF82153">
    <property type="entry name" value="FAS1 domain"/>
    <property type="match status" value="1"/>
</dbReference>
<dbReference type="PANTHER" id="PTHR10900:SF77">
    <property type="entry name" value="FI19380P1"/>
    <property type="match status" value="1"/>
</dbReference>
<feature type="compositionally biased region" description="Low complexity" evidence="1">
    <location>
        <begin position="28"/>
        <end position="53"/>
    </location>
</feature>